<dbReference type="PANTHER" id="PTHR24350">
    <property type="entry name" value="SERINE/THREONINE-PROTEIN KINASE IAL-RELATED"/>
    <property type="match status" value="1"/>
</dbReference>
<evidence type="ECO:0000256" key="7">
    <source>
        <dbReference type="ARBA" id="ARBA00048679"/>
    </source>
</evidence>
<evidence type="ECO:0000256" key="3">
    <source>
        <dbReference type="ARBA" id="ARBA00022741"/>
    </source>
</evidence>
<dbReference type="PROSITE" id="PS50011">
    <property type="entry name" value="PROTEIN_KINASE_DOM"/>
    <property type="match status" value="1"/>
</dbReference>
<dbReference type="InterPro" id="IPR030616">
    <property type="entry name" value="Aur-like"/>
</dbReference>
<keyword evidence="4" id="KW-0418">Kinase</keyword>
<evidence type="ECO:0000313" key="9">
    <source>
        <dbReference type="EMBL" id="KAK9871405.1"/>
    </source>
</evidence>
<dbReference type="AlphaFoldDB" id="A0AAW1TM86"/>
<keyword evidence="10" id="KW-1185">Reference proteome</keyword>
<keyword evidence="1" id="KW-0723">Serine/threonine-protein kinase</keyword>
<dbReference type="SUPFAM" id="SSF56112">
    <property type="entry name" value="Protein kinase-like (PK-like)"/>
    <property type="match status" value="1"/>
</dbReference>
<keyword evidence="2" id="KW-0808">Transferase</keyword>
<dbReference type="InterPro" id="IPR011009">
    <property type="entry name" value="Kinase-like_dom_sf"/>
</dbReference>
<dbReference type="GO" id="GO:0004674">
    <property type="term" value="F:protein serine/threonine kinase activity"/>
    <property type="evidence" value="ECO:0007669"/>
    <property type="project" value="UniProtKB-KW"/>
</dbReference>
<evidence type="ECO:0000256" key="6">
    <source>
        <dbReference type="ARBA" id="ARBA00047899"/>
    </source>
</evidence>
<evidence type="ECO:0000313" key="10">
    <source>
        <dbReference type="Proteomes" id="UP001431783"/>
    </source>
</evidence>
<keyword evidence="3" id="KW-0547">Nucleotide-binding</keyword>
<gene>
    <name evidence="9" type="ORF">WA026_011658</name>
</gene>
<dbReference type="SMART" id="SM00220">
    <property type="entry name" value="S_TKc"/>
    <property type="match status" value="1"/>
</dbReference>
<sequence>MVCPYTKIKENNDVWDVGLYLPPEMLSGKLYGHYVDLWCLGVLCYEFLVGSPPFESSGNEETYEKIRKVDVHFPSHVPDGAKDLIMKLLVINDNNRISLKQVMKHPWILENK</sequence>
<evidence type="ECO:0000256" key="5">
    <source>
        <dbReference type="ARBA" id="ARBA00022840"/>
    </source>
</evidence>
<dbReference type="EMBL" id="JARQZJ010000005">
    <property type="protein sequence ID" value="KAK9871405.1"/>
    <property type="molecule type" value="Genomic_DNA"/>
</dbReference>
<evidence type="ECO:0000259" key="8">
    <source>
        <dbReference type="PROSITE" id="PS50011"/>
    </source>
</evidence>
<evidence type="ECO:0000256" key="2">
    <source>
        <dbReference type="ARBA" id="ARBA00022679"/>
    </source>
</evidence>
<feature type="domain" description="Protein kinase" evidence="8">
    <location>
        <begin position="1"/>
        <end position="108"/>
    </location>
</feature>
<keyword evidence="5" id="KW-0067">ATP-binding</keyword>
<comment type="caution">
    <text evidence="9">The sequence shown here is derived from an EMBL/GenBank/DDBJ whole genome shotgun (WGS) entry which is preliminary data.</text>
</comment>
<dbReference type="Gene3D" id="1.10.510.10">
    <property type="entry name" value="Transferase(Phosphotransferase) domain 1"/>
    <property type="match status" value="1"/>
</dbReference>
<protein>
    <recommendedName>
        <fullName evidence="8">Protein kinase domain-containing protein</fullName>
    </recommendedName>
</protein>
<proteinExistence type="predicted"/>
<name>A0AAW1TM86_9CUCU</name>
<evidence type="ECO:0000256" key="1">
    <source>
        <dbReference type="ARBA" id="ARBA00022527"/>
    </source>
</evidence>
<dbReference type="InterPro" id="IPR000719">
    <property type="entry name" value="Prot_kinase_dom"/>
</dbReference>
<comment type="catalytic activity">
    <reaction evidence="6">
        <text>L-threonyl-[protein] + ATP = O-phospho-L-threonyl-[protein] + ADP + H(+)</text>
        <dbReference type="Rhea" id="RHEA:46608"/>
        <dbReference type="Rhea" id="RHEA-COMP:11060"/>
        <dbReference type="Rhea" id="RHEA-COMP:11605"/>
        <dbReference type="ChEBI" id="CHEBI:15378"/>
        <dbReference type="ChEBI" id="CHEBI:30013"/>
        <dbReference type="ChEBI" id="CHEBI:30616"/>
        <dbReference type="ChEBI" id="CHEBI:61977"/>
        <dbReference type="ChEBI" id="CHEBI:456216"/>
        <dbReference type="EC" id="2.7.11.1"/>
    </reaction>
</comment>
<dbReference type="GO" id="GO:0005524">
    <property type="term" value="F:ATP binding"/>
    <property type="evidence" value="ECO:0007669"/>
    <property type="project" value="UniProtKB-KW"/>
</dbReference>
<reference evidence="9 10" key="1">
    <citation type="submission" date="2023-03" db="EMBL/GenBank/DDBJ databases">
        <title>Genome insight into feeding habits of ladybird beetles.</title>
        <authorList>
            <person name="Li H.-S."/>
            <person name="Huang Y.-H."/>
            <person name="Pang H."/>
        </authorList>
    </citation>
    <scope>NUCLEOTIDE SEQUENCE [LARGE SCALE GENOMIC DNA]</scope>
    <source>
        <strain evidence="9">SYSU_2023b</strain>
        <tissue evidence="9">Whole body</tissue>
    </source>
</reference>
<dbReference type="Proteomes" id="UP001431783">
    <property type="component" value="Unassembled WGS sequence"/>
</dbReference>
<organism evidence="9 10">
    <name type="scientific">Henosepilachna vigintioctopunctata</name>
    <dbReference type="NCBI Taxonomy" id="420089"/>
    <lineage>
        <taxon>Eukaryota</taxon>
        <taxon>Metazoa</taxon>
        <taxon>Ecdysozoa</taxon>
        <taxon>Arthropoda</taxon>
        <taxon>Hexapoda</taxon>
        <taxon>Insecta</taxon>
        <taxon>Pterygota</taxon>
        <taxon>Neoptera</taxon>
        <taxon>Endopterygota</taxon>
        <taxon>Coleoptera</taxon>
        <taxon>Polyphaga</taxon>
        <taxon>Cucujiformia</taxon>
        <taxon>Coccinelloidea</taxon>
        <taxon>Coccinellidae</taxon>
        <taxon>Epilachninae</taxon>
        <taxon>Epilachnini</taxon>
        <taxon>Henosepilachna</taxon>
    </lineage>
</organism>
<comment type="catalytic activity">
    <reaction evidence="7">
        <text>L-seryl-[protein] + ATP = O-phospho-L-seryl-[protein] + ADP + H(+)</text>
        <dbReference type="Rhea" id="RHEA:17989"/>
        <dbReference type="Rhea" id="RHEA-COMP:9863"/>
        <dbReference type="Rhea" id="RHEA-COMP:11604"/>
        <dbReference type="ChEBI" id="CHEBI:15378"/>
        <dbReference type="ChEBI" id="CHEBI:29999"/>
        <dbReference type="ChEBI" id="CHEBI:30616"/>
        <dbReference type="ChEBI" id="CHEBI:83421"/>
        <dbReference type="ChEBI" id="CHEBI:456216"/>
        <dbReference type="EC" id="2.7.11.1"/>
    </reaction>
</comment>
<evidence type="ECO:0000256" key="4">
    <source>
        <dbReference type="ARBA" id="ARBA00022777"/>
    </source>
</evidence>
<accession>A0AAW1TM86</accession>
<dbReference type="Pfam" id="PF00069">
    <property type="entry name" value="Pkinase"/>
    <property type="match status" value="1"/>
</dbReference>